<dbReference type="PANTHER" id="PTHR10605">
    <property type="entry name" value="HEPARAN SULFATE SULFOTRANSFERASE"/>
    <property type="match status" value="1"/>
</dbReference>
<keyword evidence="5" id="KW-1185">Reference proteome</keyword>
<feature type="domain" description="Sulfotransferase" evidence="4">
    <location>
        <begin position="174"/>
        <end position="415"/>
    </location>
</feature>
<evidence type="ECO:0000313" key="6">
    <source>
        <dbReference type="RefSeq" id="XP_013775833.2"/>
    </source>
</evidence>
<dbReference type="InterPro" id="IPR037359">
    <property type="entry name" value="NST/OST"/>
</dbReference>
<dbReference type="PANTHER" id="PTHR10605:SF72">
    <property type="entry name" value="HEPARAN SULFATE 3-O SULFOTRANSFERASE-B, ISOFORM A"/>
    <property type="match status" value="1"/>
</dbReference>
<evidence type="ECO:0000256" key="3">
    <source>
        <dbReference type="SAM" id="Phobius"/>
    </source>
</evidence>
<accession>A0ABM1B6K3</accession>
<gene>
    <name evidence="6" type="primary">LOC106460653</name>
</gene>
<feature type="transmembrane region" description="Helical" evidence="3">
    <location>
        <begin position="21"/>
        <end position="39"/>
    </location>
</feature>
<dbReference type="InterPro" id="IPR000863">
    <property type="entry name" value="Sulfotransferase_dom"/>
</dbReference>
<dbReference type="Gene3D" id="3.40.50.300">
    <property type="entry name" value="P-loop containing nucleotide triphosphate hydrolases"/>
    <property type="match status" value="1"/>
</dbReference>
<reference evidence="6" key="1">
    <citation type="submission" date="2025-08" db="UniProtKB">
        <authorList>
            <consortium name="RefSeq"/>
        </authorList>
    </citation>
    <scope>IDENTIFICATION</scope>
    <source>
        <tissue evidence="6">Muscle</tissue>
    </source>
</reference>
<keyword evidence="2" id="KW-0325">Glycoprotein</keyword>
<dbReference type="RefSeq" id="XP_013775833.2">
    <property type="nucleotide sequence ID" value="XM_013920379.2"/>
</dbReference>
<dbReference type="GeneID" id="106460653"/>
<dbReference type="InterPro" id="IPR027417">
    <property type="entry name" value="P-loop_NTPase"/>
</dbReference>
<dbReference type="Pfam" id="PF00685">
    <property type="entry name" value="Sulfotransfer_1"/>
    <property type="match status" value="1"/>
</dbReference>
<evidence type="ECO:0000259" key="4">
    <source>
        <dbReference type="Pfam" id="PF00685"/>
    </source>
</evidence>
<dbReference type="Proteomes" id="UP000694941">
    <property type="component" value="Unplaced"/>
</dbReference>
<sequence length="426" mass="50400">MSTFNMRKFHLQWYSKRTVGRHILLITVLFFPFFCYVYFNVLHCSHIRQLTTGHSAFLMLRLNNSYQHKIEKELSPPIAERKRSSDHKDYVVRAWLPRRIHERFDALSGSLERKLLVRRKYSIKNHLSIKTPKTDMLVNNISLHLNFTDGSRKEKNYKKDTQKKIENLPKSRLPQALIIGVKKCGTRALLEFLRLHPNVRAPGPEIHFFDKNYHLGLEWYRQQMPLTLEDQLTIEKTPSYFVSKQVPIRIHKLSRDMKLLLVVRDPVTRAISDYTQTVTKWPQTPPFKHMAFLNTSTGLLDTSWPAIRIGMYSHYLLSWNRFFPSRQIHVVSGENLIQDPGGEMAMVQDFLKLPRVVSNHHFYFNQTKGFPCVKKSENKGVPHCLGRTKGRTHPDISSETIERLRDFYRPFNQKFYRMVGRDFMWL</sequence>
<protein>
    <submittedName>
        <fullName evidence="6">Heparan sulfate glucosamine 3-O-sulfotransferase 2-like</fullName>
    </submittedName>
</protein>
<keyword evidence="3" id="KW-0812">Transmembrane</keyword>
<proteinExistence type="predicted"/>
<keyword evidence="3" id="KW-1133">Transmembrane helix</keyword>
<keyword evidence="1" id="KW-0808">Transferase</keyword>
<evidence type="ECO:0000313" key="5">
    <source>
        <dbReference type="Proteomes" id="UP000694941"/>
    </source>
</evidence>
<dbReference type="SUPFAM" id="SSF52540">
    <property type="entry name" value="P-loop containing nucleoside triphosphate hydrolases"/>
    <property type="match status" value="1"/>
</dbReference>
<evidence type="ECO:0000256" key="1">
    <source>
        <dbReference type="ARBA" id="ARBA00022679"/>
    </source>
</evidence>
<keyword evidence="3" id="KW-0472">Membrane</keyword>
<evidence type="ECO:0000256" key="2">
    <source>
        <dbReference type="ARBA" id="ARBA00023180"/>
    </source>
</evidence>
<organism evidence="5 6">
    <name type="scientific">Limulus polyphemus</name>
    <name type="common">Atlantic horseshoe crab</name>
    <dbReference type="NCBI Taxonomy" id="6850"/>
    <lineage>
        <taxon>Eukaryota</taxon>
        <taxon>Metazoa</taxon>
        <taxon>Ecdysozoa</taxon>
        <taxon>Arthropoda</taxon>
        <taxon>Chelicerata</taxon>
        <taxon>Merostomata</taxon>
        <taxon>Xiphosura</taxon>
        <taxon>Limulidae</taxon>
        <taxon>Limulus</taxon>
    </lineage>
</organism>
<name>A0ABM1B6K3_LIMPO</name>